<dbReference type="CDD" id="cd01949">
    <property type="entry name" value="GGDEF"/>
    <property type="match status" value="1"/>
</dbReference>
<dbReference type="GO" id="GO:0052621">
    <property type="term" value="F:diguanylate cyclase activity"/>
    <property type="evidence" value="ECO:0007669"/>
    <property type="project" value="UniProtKB-EC"/>
</dbReference>
<evidence type="ECO:0000259" key="5">
    <source>
        <dbReference type="PROSITE" id="PS50887"/>
    </source>
</evidence>
<dbReference type="SMART" id="SM00267">
    <property type="entry name" value="GGDEF"/>
    <property type="match status" value="1"/>
</dbReference>
<comment type="catalytic activity">
    <reaction evidence="2">
        <text>2 GTP = 3',3'-c-di-GMP + 2 diphosphate</text>
        <dbReference type="Rhea" id="RHEA:24898"/>
        <dbReference type="ChEBI" id="CHEBI:33019"/>
        <dbReference type="ChEBI" id="CHEBI:37565"/>
        <dbReference type="ChEBI" id="CHEBI:58805"/>
        <dbReference type="EC" id="2.7.7.65"/>
    </reaction>
</comment>
<dbReference type="EC" id="2.7.7.65" evidence="1"/>
<dbReference type="GO" id="GO:0005886">
    <property type="term" value="C:plasma membrane"/>
    <property type="evidence" value="ECO:0007669"/>
    <property type="project" value="TreeGrafter"/>
</dbReference>
<dbReference type="SUPFAM" id="SSF55073">
    <property type="entry name" value="Nucleotide cyclase"/>
    <property type="match status" value="1"/>
</dbReference>
<dbReference type="InterPro" id="IPR000160">
    <property type="entry name" value="GGDEF_dom"/>
</dbReference>
<organism evidence="6 7">
    <name type="scientific">Tepidicaulis marinus</name>
    <dbReference type="NCBI Taxonomy" id="1333998"/>
    <lineage>
        <taxon>Bacteria</taxon>
        <taxon>Pseudomonadati</taxon>
        <taxon>Pseudomonadota</taxon>
        <taxon>Alphaproteobacteria</taxon>
        <taxon>Hyphomicrobiales</taxon>
        <taxon>Parvibaculaceae</taxon>
        <taxon>Tepidicaulis</taxon>
    </lineage>
</organism>
<proteinExistence type="predicted"/>
<keyword evidence="3" id="KW-0175">Coiled coil</keyword>
<dbReference type="AlphaFoldDB" id="A0A081BE92"/>
<accession>A0A081BE92</accession>
<gene>
    <name evidence="6" type="ORF">M2A_2859</name>
</gene>
<evidence type="ECO:0000256" key="2">
    <source>
        <dbReference type="ARBA" id="ARBA00034247"/>
    </source>
</evidence>
<dbReference type="eggNOG" id="COG2199">
    <property type="taxonomic scope" value="Bacteria"/>
</dbReference>
<dbReference type="InterPro" id="IPR050469">
    <property type="entry name" value="Diguanylate_Cyclase"/>
</dbReference>
<dbReference type="GO" id="GO:1902201">
    <property type="term" value="P:negative regulation of bacterial-type flagellum-dependent cell motility"/>
    <property type="evidence" value="ECO:0007669"/>
    <property type="project" value="TreeGrafter"/>
</dbReference>
<dbReference type="PANTHER" id="PTHR45138">
    <property type="entry name" value="REGULATORY COMPONENTS OF SENSORY TRANSDUCTION SYSTEM"/>
    <property type="match status" value="1"/>
</dbReference>
<dbReference type="GO" id="GO:0043709">
    <property type="term" value="P:cell adhesion involved in single-species biofilm formation"/>
    <property type="evidence" value="ECO:0007669"/>
    <property type="project" value="TreeGrafter"/>
</dbReference>
<feature type="compositionally biased region" description="Basic residues" evidence="4">
    <location>
        <begin position="233"/>
        <end position="260"/>
    </location>
</feature>
<dbReference type="NCBIfam" id="TIGR00254">
    <property type="entry name" value="GGDEF"/>
    <property type="match status" value="1"/>
</dbReference>
<name>A0A081BE92_9HYPH</name>
<dbReference type="Proteomes" id="UP000028702">
    <property type="component" value="Unassembled WGS sequence"/>
</dbReference>
<reference evidence="6 7" key="1">
    <citation type="submission" date="2014-07" db="EMBL/GenBank/DDBJ databases">
        <title>Tepidicaulis marinum gen. nov., sp. nov., a novel marine bacterium denitrifying nitrate to nitrous oxide strictly under microaerobic conditions.</title>
        <authorList>
            <person name="Takeuchi M."/>
            <person name="Yamagishi T."/>
            <person name="Kamagata Y."/>
            <person name="Oshima K."/>
            <person name="Hattori M."/>
            <person name="Katayama T."/>
            <person name="Hanada S."/>
            <person name="Tamaki H."/>
            <person name="Marumo K."/>
            <person name="Maeda H."/>
            <person name="Nedachi M."/>
            <person name="Iwasaki W."/>
            <person name="Suwa Y."/>
            <person name="Sakata S."/>
        </authorList>
    </citation>
    <scope>NUCLEOTIDE SEQUENCE [LARGE SCALE GENOMIC DNA]</scope>
    <source>
        <strain evidence="6 7">MA2</strain>
    </source>
</reference>
<dbReference type="RefSeq" id="WP_052379518.1">
    <property type="nucleotide sequence ID" value="NZ_BBIO01000018.1"/>
</dbReference>
<evidence type="ECO:0000256" key="1">
    <source>
        <dbReference type="ARBA" id="ARBA00012528"/>
    </source>
</evidence>
<dbReference type="Gene3D" id="3.30.70.270">
    <property type="match status" value="1"/>
</dbReference>
<evidence type="ECO:0000313" key="6">
    <source>
        <dbReference type="EMBL" id="GAK46360.1"/>
    </source>
</evidence>
<feature type="domain" description="GGDEF" evidence="5">
    <location>
        <begin position="112"/>
        <end position="244"/>
    </location>
</feature>
<dbReference type="Pfam" id="PF00990">
    <property type="entry name" value="GGDEF"/>
    <property type="match status" value="1"/>
</dbReference>
<keyword evidence="7" id="KW-1185">Reference proteome</keyword>
<dbReference type="PROSITE" id="PS50887">
    <property type="entry name" value="GGDEF"/>
    <property type="match status" value="1"/>
</dbReference>
<protein>
    <recommendedName>
        <fullName evidence="1">diguanylate cyclase</fullName>
        <ecNumber evidence="1">2.7.7.65</ecNumber>
    </recommendedName>
</protein>
<sequence>MGLAKADKTTTLDTKRAAPATGQSIHPVIDTLEMRMRCALLRDAGRAETPEEVIRRALDYASEAEQRISELSARVKLLESLTVTDELTGLLNRRGFQDILYRNLASATRHNETGVLAFIDLDDFKLINDTYGHAAGDAVLRKIGQFLRRNIRTTDYAARLGGDEFALLYVRGEHARARERARELNEKLNGLIVPWEGQAIEVHASIGMASYDKDSTAMELLELADRAMYRDKSRARKKTPARRKNAVTRTRAASRKKASA</sequence>
<dbReference type="STRING" id="1333998.M2A_2859"/>
<feature type="coiled-coil region" evidence="3">
    <location>
        <begin position="54"/>
        <end position="81"/>
    </location>
</feature>
<dbReference type="PANTHER" id="PTHR45138:SF9">
    <property type="entry name" value="DIGUANYLATE CYCLASE DGCM-RELATED"/>
    <property type="match status" value="1"/>
</dbReference>
<evidence type="ECO:0000256" key="3">
    <source>
        <dbReference type="SAM" id="Coils"/>
    </source>
</evidence>
<comment type="caution">
    <text evidence="6">The sequence shown here is derived from an EMBL/GenBank/DDBJ whole genome shotgun (WGS) entry which is preliminary data.</text>
</comment>
<dbReference type="FunFam" id="3.30.70.270:FF:000001">
    <property type="entry name" value="Diguanylate cyclase domain protein"/>
    <property type="match status" value="1"/>
</dbReference>
<evidence type="ECO:0000256" key="4">
    <source>
        <dbReference type="SAM" id="MobiDB-lite"/>
    </source>
</evidence>
<evidence type="ECO:0000313" key="7">
    <source>
        <dbReference type="Proteomes" id="UP000028702"/>
    </source>
</evidence>
<dbReference type="InterPro" id="IPR043128">
    <property type="entry name" value="Rev_trsase/Diguanyl_cyclase"/>
</dbReference>
<dbReference type="InterPro" id="IPR029787">
    <property type="entry name" value="Nucleotide_cyclase"/>
</dbReference>
<feature type="region of interest" description="Disordered" evidence="4">
    <location>
        <begin position="231"/>
        <end position="260"/>
    </location>
</feature>
<dbReference type="EMBL" id="BBIO01000018">
    <property type="protein sequence ID" value="GAK46360.1"/>
    <property type="molecule type" value="Genomic_DNA"/>
</dbReference>